<feature type="compositionally biased region" description="Acidic residues" evidence="2">
    <location>
        <begin position="283"/>
        <end position="298"/>
    </location>
</feature>
<reference evidence="4 5" key="1">
    <citation type="submission" date="2019-12" db="EMBL/GenBank/DDBJ databases">
        <title>Chromosome-level assembly of the Caenorhabditis remanei genome.</title>
        <authorList>
            <person name="Teterina A.A."/>
            <person name="Willis J.H."/>
            <person name="Phillips P.C."/>
        </authorList>
    </citation>
    <scope>NUCLEOTIDE SEQUENCE [LARGE SCALE GENOMIC DNA]</scope>
    <source>
        <strain evidence="4 5">PX506</strain>
        <tissue evidence="4">Whole organism</tissue>
    </source>
</reference>
<sequence length="403" mass="47665">MTREITNIFKWFTVHFTFHCNHLFSFSSSHQSDRVVGTSDRICCKRVRVASPCVWYLTNLSRVAPDMAHHTTQSNVLQRNIAVDNAAPNRDFDQQKIINMDDPHINDIRMNDDPFQGQAYPVWNQHQQNMQMENLNIDQHYVSRGRSFQDISYEHAHMARDLKYSEMPIGYDLLQDQMIPNVYSNDQYSDHNTFQSLNSSHDFNNRSSSEDGSFDEIVQEKAKNSYEQHLSGMLSEEPVSSSPQQDSDEDYEPEQKQDLSQEKIRRSDIKTRTSKRVRVADPDYNEDSDEDDEEEEDIKPDKKELRKQMQRSNWKPQTIARPYSLKKAKDREDPLYQLRRAKNNDSVRKSRNKKKEEELAREEKYEQIEVENFELKRRVAELEKKLENCHCQKETARKPGKRC</sequence>
<dbReference type="SUPFAM" id="SSF57959">
    <property type="entry name" value="Leucine zipper domain"/>
    <property type="match status" value="1"/>
</dbReference>
<dbReference type="Pfam" id="PF07716">
    <property type="entry name" value="bZIP_2"/>
    <property type="match status" value="1"/>
</dbReference>
<dbReference type="AlphaFoldDB" id="A0A6A5HVD5"/>
<evidence type="ECO:0000259" key="3">
    <source>
        <dbReference type="PROSITE" id="PS50217"/>
    </source>
</evidence>
<dbReference type="GO" id="GO:0003700">
    <property type="term" value="F:DNA-binding transcription factor activity"/>
    <property type="evidence" value="ECO:0007669"/>
    <property type="project" value="InterPro"/>
</dbReference>
<dbReference type="GeneID" id="9826894"/>
<feature type="region of interest" description="Disordered" evidence="2">
    <location>
        <begin position="193"/>
        <end position="212"/>
    </location>
</feature>
<feature type="compositionally biased region" description="Polar residues" evidence="2">
    <location>
        <begin position="193"/>
        <end position="211"/>
    </location>
</feature>
<feature type="coiled-coil region" evidence="1">
    <location>
        <begin position="365"/>
        <end position="392"/>
    </location>
</feature>
<dbReference type="CTD" id="9826894"/>
<evidence type="ECO:0000313" key="4">
    <source>
        <dbReference type="EMBL" id="KAF1769712.1"/>
    </source>
</evidence>
<dbReference type="InterPro" id="IPR004827">
    <property type="entry name" value="bZIP"/>
</dbReference>
<evidence type="ECO:0000313" key="5">
    <source>
        <dbReference type="Proteomes" id="UP000483820"/>
    </source>
</evidence>
<accession>A0A6A5HVD5</accession>
<name>A0A6A5HVD5_CAERE</name>
<evidence type="ECO:0000256" key="1">
    <source>
        <dbReference type="SAM" id="Coils"/>
    </source>
</evidence>
<evidence type="ECO:0000256" key="2">
    <source>
        <dbReference type="SAM" id="MobiDB-lite"/>
    </source>
</evidence>
<dbReference type="Gene3D" id="1.20.5.170">
    <property type="match status" value="1"/>
</dbReference>
<dbReference type="PROSITE" id="PS50217">
    <property type="entry name" value="BZIP"/>
    <property type="match status" value="1"/>
</dbReference>
<protein>
    <recommendedName>
        <fullName evidence="3">BZIP domain-containing protein</fullName>
    </recommendedName>
</protein>
<keyword evidence="1" id="KW-0175">Coiled coil</keyword>
<dbReference type="RefSeq" id="XP_003097716.2">
    <property type="nucleotide sequence ID" value="XM_003097668.2"/>
</dbReference>
<dbReference type="Proteomes" id="UP000483820">
    <property type="component" value="Chromosome I"/>
</dbReference>
<dbReference type="EMBL" id="WUAV01000001">
    <property type="protein sequence ID" value="KAF1769712.1"/>
    <property type="molecule type" value="Genomic_DNA"/>
</dbReference>
<dbReference type="KEGG" id="crq:GCK72_001529"/>
<feature type="domain" description="BZIP" evidence="3">
    <location>
        <begin position="333"/>
        <end position="387"/>
    </location>
</feature>
<gene>
    <name evidence="4" type="ORF">GCK72_001529</name>
</gene>
<dbReference type="SMART" id="SM00338">
    <property type="entry name" value="BRLZ"/>
    <property type="match status" value="1"/>
</dbReference>
<feature type="region of interest" description="Disordered" evidence="2">
    <location>
        <begin position="226"/>
        <end position="363"/>
    </location>
</feature>
<organism evidence="4 5">
    <name type="scientific">Caenorhabditis remanei</name>
    <name type="common">Caenorhabditis vulgaris</name>
    <dbReference type="NCBI Taxonomy" id="31234"/>
    <lineage>
        <taxon>Eukaryota</taxon>
        <taxon>Metazoa</taxon>
        <taxon>Ecdysozoa</taxon>
        <taxon>Nematoda</taxon>
        <taxon>Chromadorea</taxon>
        <taxon>Rhabditida</taxon>
        <taxon>Rhabditina</taxon>
        <taxon>Rhabditomorpha</taxon>
        <taxon>Rhabditoidea</taxon>
        <taxon>Rhabditidae</taxon>
        <taxon>Peloderinae</taxon>
        <taxon>Caenorhabditis</taxon>
    </lineage>
</organism>
<proteinExistence type="predicted"/>
<feature type="compositionally biased region" description="Basic and acidic residues" evidence="2">
    <location>
        <begin position="253"/>
        <end position="271"/>
    </location>
</feature>
<feature type="compositionally biased region" description="Basic and acidic residues" evidence="2">
    <location>
        <begin position="342"/>
        <end position="363"/>
    </location>
</feature>
<comment type="caution">
    <text evidence="4">The sequence shown here is derived from an EMBL/GenBank/DDBJ whole genome shotgun (WGS) entry which is preliminary data.</text>
</comment>
<dbReference type="InterPro" id="IPR046347">
    <property type="entry name" value="bZIP_sf"/>
</dbReference>